<keyword evidence="3" id="KW-1185">Reference proteome</keyword>
<sequence length="146" mass="14854">MTPPAGPSPGTVAGTPAILLRLEGLAVFAGALVVYAALAPNWWLFAALILAPDLAMLGYLAGPVLGARLYNGVHSYIGPALLAALAYSLADPHLGAVAAIWVAHIGIDRALGYGLKYPDSFGHTHLGKLGTAGKPGKVRVDPPAAD</sequence>
<dbReference type="EMBL" id="CP048630">
    <property type="protein sequence ID" value="QIB33409.1"/>
    <property type="molecule type" value="Genomic_DNA"/>
</dbReference>
<dbReference type="KEGG" id="apra:G3A50_06570"/>
<accession>A0A6P1YJD9</accession>
<protein>
    <submittedName>
        <fullName evidence="2">DUF4260 domain-containing protein</fullName>
    </submittedName>
</protein>
<gene>
    <name evidence="2" type="ORF">G3A50_06570</name>
</gene>
<dbReference type="Pfam" id="PF14079">
    <property type="entry name" value="DUF4260"/>
    <property type="match status" value="1"/>
</dbReference>
<feature type="transmembrane region" description="Helical" evidence="1">
    <location>
        <begin position="12"/>
        <end position="35"/>
    </location>
</feature>
<keyword evidence="1" id="KW-1133">Transmembrane helix</keyword>
<evidence type="ECO:0000256" key="1">
    <source>
        <dbReference type="SAM" id="Phobius"/>
    </source>
</evidence>
<proteinExistence type="predicted"/>
<dbReference type="Proteomes" id="UP000464751">
    <property type="component" value="Chromosome"/>
</dbReference>
<dbReference type="RefSeq" id="WP_163074506.1">
    <property type="nucleotide sequence ID" value="NZ_CP048630.1"/>
</dbReference>
<reference evidence="2 3" key="1">
    <citation type="submission" date="2020-02" db="EMBL/GenBank/DDBJ databases">
        <authorList>
            <person name="Li G."/>
        </authorList>
    </citation>
    <scope>NUCLEOTIDE SEQUENCE [LARGE SCALE GENOMIC DNA]</scope>
    <source>
        <strain evidence="2 3">DSM 102029</strain>
    </source>
</reference>
<evidence type="ECO:0000313" key="2">
    <source>
        <dbReference type="EMBL" id="QIB33409.1"/>
    </source>
</evidence>
<feature type="transmembrane region" description="Helical" evidence="1">
    <location>
        <begin position="42"/>
        <end position="61"/>
    </location>
</feature>
<dbReference type="InterPro" id="IPR025356">
    <property type="entry name" value="DUF4260"/>
</dbReference>
<evidence type="ECO:0000313" key="3">
    <source>
        <dbReference type="Proteomes" id="UP000464751"/>
    </source>
</evidence>
<feature type="transmembrane region" description="Helical" evidence="1">
    <location>
        <begin position="81"/>
        <end position="103"/>
    </location>
</feature>
<dbReference type="AlphaFoldDB" id="A0A6P1YJD9"/>
<keyword evidence="1" id="KW-0812">Transmembrane</keyword>
<name>A0A6P1YJD9_9HYPH</name>
<organism evidence="2 3">
    <name type="scientific">Ancylobacter pratisalsi</name>
    <dbReference type="NCBI Taxonomy" id="1745854"/>
    <lineage>
        <taxon>Bacteria</taxon>
        <taxon>Pseudomonadati</taxon>
        <taxon>Pseudomonadota</taxon>
        <taxon>Alphaproteobacteria</taxon>
        <taxon>Hyphomicrobiales</taxon>
        <taxon>Xanthobacteraceae</taxon>
        <taxon>Ancylobacter</taxon>
    </lineage>
</organism>
<keyword evidence="1" id="KW-0472">Membrane</keyword>